<protein>
    <recommendedName>
        <fullName evidence="7">Glucan endo-1,3-beta-D-glucosidase</fullName>
    </recommendedName>
</protein>
<dbReference type="PANTHER" id="PTHR31044">
    <property type="entry name" value="BETA-1,3 GLUCANASE"/>
    <property type="match status" value="1"/>
</dbReference>
<keyword evidence="2" id="KW-0378">Hydrolase</keyword>
<evidence type="ECO:0000256" key="1">
    <source>
        <dbReference type="ARBA" id="ARBA00008773"/>
    </source>
</evidence>
<comment type="caution">
    <text evidence="5">The sequence shown here is derived from an EMBL/GenBank/DDBJ whole genome shotgun (WGS) entry which is preliminary data.</text>
</comment>
<evidence type="ECO:0000256" key="2">
    <source>
        <dbReference type="ARBA" id="ARBA00022801"/>
    </source>
</evidence>
<dbReference type="Pfam" id="PF00332">
    <property type="entry name" value="Glyco_hydro_17"/>
    <property type="match status" value="1"/>
</dbReference>
<evidence type="ECO:0008006" key="7">
    <source>
        <dbReference type="Google" id="ProtNLM"/>
    </source>
</evidence>
<evidence type="ECO:0000256" key="4">
    <source>
        <dbReference type="RuleBase" id="RU004335"/>
    </source>
</evidence>
<dbReference type="AlphaFoldDB" id="A0A8X8YGI4"/>
<keyword evidence="3" id="KW-0326">Glycosidase</keyword>
<dbReference type="SUPFAM" id="SSF51445">
    <property type="entry name" value="(Trans)glycosidases"/>
    <property type="match status" value="1"/>
</dbReference>
<dbReference type="InterPro" id="IPR044788">
    <property type="entry name" value="X8_dom_prot"/>
</dbReference>
<evidence type="ECO:0000313" key="6">
    <source>
        <dbReference type="Proteomes" id="UP000298416"/>
    </source>
</evidence>
<dbReference type="GO" id="GO:0004553">
    <property type="term" value="F:hydrolase activity, hydrolyzing O-glycosyl compounds"/>
    <property type="evidence" value="ECO:0007669"/>
    <property type="project" value="InterPro"/>
</dbReference>
<dbReference type="Gene3D" id="3.20.20.80">
    <property type="entry name" value="Glycosidases"/>
    <property type="match status" value="1"/>
</dbReference>
<accession>A0A8X8YGI4</accession>
<organism evidence="5">
    <name type="scientific">Salvia splendens</name>
    <name type="common">Scarlet sage</name>
    <dbReference type="NCBI Taxonomy" id="180675"/>
    <lineage>
        <taxon>Eukaryota</taxon>
        <taxon>Viridiplantae</taxon>
        <taxon>Streptophyta</taxon>
        <taxon>Embryophyta</taxon>
        <taxon>Tracheophyta</taxon>
        <taxon>Spermatophyta</taxon>
        <taxon>Magnoliopsida</taxon>
        <taxon>eudicotyledons</taxon>
        <taxon>Gunneridae</taxon>
        <taxon>Pentapetalae</taxon>
        <taxon>asterids</taxon>
        <taxon>lamiids</taxon>
        <taxon>Lamiales</taxon>
        <taxon>Lamiaceae</taxon>
        <taxon>Nepetoideae</taxon>
        <taxon>Mentheae</taxon>
        <taxon>Salviinae</taxon>
        <taxon>Salvia</taxon>
        <taxon>Salvia subgen. Calosphace</taxon>
        <taxon>core Calosphace</taxon>
    </lineage>
</organism>
<dbReference type="InterPro" id="IPR000490">
    <property type="entry name" value="Glyco_hydro_17"/>
</dbReference>
<dbReference type="PANTHER" id="PTHR31044:SF52">
    <property type="entry name" value="OS01G0631500 PROTEIN"/>
    <property type="match status" value="1"/>
</dbReference>
<dbReference type="GO" id="GO:0005975">
    <property type="term" value="P:carbohydrate metabolic process"/>
    <property type="evidence" value="ECO:0007669"/>
    <property type="project" value="InterPro"/>
</dbReference>
<gene>
    <name evidence="5" type="ORF">SASPL_108331</name>
</gene>
<dbReference type="InterPro" id="IPR017853">
    <property type="entry name" value="GH"/>
</dbReference>
<dbReference type="EMBL" id="PNBA02000003">
    <property type="protein sequence ID" value="KAG6430267.1"/>
    <property type="molecule type" value="Genomic_DNA"/>
</dbReference>
<evidence type="ECO:0000313" key="5">
    <source>
        <dbReference type="EMBL" id="KAG6430267.1"/>
    </source>
</evidence>
<dbReference type="Proteomes" id="UP000298416">
    <property type="component" value="Unassembled WGS sequence"/>
</dbReference>
<reference evidence="5" key="1">
    <citation type="submission" date="2018-01" db="EMBL/GenBank/DDBJ databases">
        <authorList>
            <person name="Mao J.F."/>
        </authorList>
    </citation>
    <scope>NUCLEOTIDE SEQUENCE</scope>
    <source>
        <strain evidence="5">Huo1</strain>
        <tissue evidence="5">Leaf</tissue>
    </source>
</reference>
<name>A0A8X8YGI4_SALSN</name>
<evidence type="ECO:0000256" key="3">
    <source>
        <dbReference type="ARBA" id="ARBA00023295"/>
    </source>
</evidence>
<proteinExistence type="inferred from homology"/>
<comment type="similarity">
    <text evidence="1 4">Belongs to the glycosyl hydrolase 17 family.</text>
</comment>
<reference evidence="5" key="2">
    <citation type="submission" date="2020-08" db="EMBL/GenBank/DDBJ databases">
        <title>Plant Genome Project.</title>
        <authorList>
            <person name="Zhang R.-G."/>
        </authorList>
    </citation>
    <scope>NUCLEOTIDE SEQUENCE</scope>
    <source>
        <strain evidence="5">Huo1</strain>
        <tissue evidence="5">Leaf</tissue>
    </source>
</reference>
<keyword evidence="6" id="KW-1185">Reference proteome</keyword>
<sequence length="99" mass="10925">MPRKRFETYIFALFNENQKTGSLAEKNLGLFRPDFTPVDDVGMVLVLNIPIGMGKKWWVSNSDASEAVLQSNINYACSCEPIQEGGASFTPNTLKAHAS</sequence>